<organism evidence="1 2">
    <name type="scientific">Pseudaminobacter salicylatoxidans</name>
    <dbReference type="NCBI Taxonomy" id="93369"/>
    <lineage>
        <taxon>Bacteria</taxon>
        <taxon>Pseudomonadati</taxon>
        <taxon>Pseudomonadota</taxon>
        <taxon>Alphaproteobacteria</taxon>
        <taxon>Hyphomicrobiales</taxon>
        <taxon>Phyllobacteriaceae</taxon>
        <taxon>Pseudaminobacter</taxon>
    </lineage>
</organism>
<comment type="caution">
    <text evidence="1">The sequence shown here is derived from an EMBL/GenBank/DDBJ whole genome shotgun (WGS) entry which is preliminary data.</text>
</comment>
<evidence type="ECO:0000313" key="1">
    <source>
        <dbReference type="EMBL" id="PWJ86509.1"/>
    </source>
</evidence>
<dbReference type="EMBL" id="QGGG01000001">
    <property type="protein sequence ID" value="PWJ86509.1"/>
    <property type="molecule type" value="Genomic_DNA"/>
</dbReference>
<name>A0A316C9P0_PSESE</name>
<protein>
    <submittedName>
        <fullName evidence="1">Uncharacterized protein</fullName>
    </submittedName>
</protein>
<accession>A0A316C9P0</accession>
<gene>
    <name evidence="1" type="ORF">C7441_101390</name>
</gene>
<proteinExistence type="predicted"/>
<sequence length="30" mass="3350">MAAAQDSVLVGNATVRLNTIDDKPMRKMFR</sequence>
<evidence type="ECO:0000313" key="2">
    <source>
        <dbReference type="Proteomes" id="UP000245396"/>
    </source>
</evidence>
<reference evidence="1 2" key="1">
    <citation type="submission" date="2018-05" db="EMBL/GenBank/DDBJ databases">
        <title>Genomic Encyclopedia of Type Strains, Phase IV (KMG-IV): sequencing the most valuable type-strain genomes for metagenomic binning, comparative biology and taxonomic classification.</title>
        <authorList>
            <person name="Goeker M."/>
        </authorList>
    </citation>
    <scope>NUCLEOTIDE SEQUENCE [LARGE SCALE GENOMIC DNA]</scope>
    <source>
        <strain evidence="1 2">DSM 6986</strain>
    </source>
</reference>
<keyword evidence="2" id="KW-1185">Reference proteome</keyword>
<dbReference type="Proteomes" id="UP000245396">
    <property type="component" value="Unassembled WGS sequence"/>
</dbReference>
<dbReference type="AlphaFoldDB" id="A0A316C9P0"/>